<evidence type="ECO:0000313" key="2">
    <source>
        <dbReference type="Proteomes" id="UP000838756"/>
    </source>
</evidence>
<comment type="caution">
    <text evidence="1">The sequence shown here is derived from an EMBL/GenBank/DDBJ whole genome shotgun (WGS) entry which is preliminary data.</text>
</comment>
<dbReference type="EMBL" id="CAKXAJ010025106">
    <property type="protein sequence ID" value="CAH2234999.1"/>
    <property type="molecule type" value="Genomic_DNA"/>
</dbReference>
<dbReference type="AlphaFoldDB" id="A0A8S4RCD6"/>
<evidence type="ECO:0000313" key="1">
    <source>
        <dbReference type="EMBL" id="CAH2234999.1"/>
    </source>
</evidence>
<protein>
    <submittedName>
        <fullName evidence="1">Jg18998 protein</fullName>
    </submittedName>
</protein>
<dbReference type="OrthoDB" id="7173113at2759"/>
<reference evidence="1" key="1">
    <citation type="submission" date="2022-03" db="EMBL/GenBank/DDBJ databases">
        <authorList>
            <person name="Lindestad O."/>
        </authorList>
    </citation>
    <scope>NUCLEOTIDE SEQUENCE</scope>
</reference>
<accession>A0A8S4RCD6</accession>
<proteinExistence type="predicted"/>
<organism evidence="1 2">
    <name type="scientific">Pararge aegeria aegeria</name>
    <dbReference type="NCBI Taxonomy" id="348720"/>
    <lineage>
        <taxon>Eukaryota</taxon>
        <taxon>Metazoa</taxon>
        <taxon>Ecdysozoa</taxon>
        <taxon>Arthropoda</taxon>
        <taxon>Hexapoda</taxon>
        <taxon>Insecta</taxon>
        <taxon>Pterygota</taxon>
        <taxon>Neoptera</taxon>
        <taxon>Endopterygota</taxon>
        <taxon>Lepidoptera</taxon>
        <taxon>Glossata</taxon>
        <taxon>Ditrysia</taxon>
        <taxon>Papilionoidea</taxon>
        <taxon>Nymphalidae</taxon>
        <taxon>Satyrinae</taxon>
        <taxon>Satyrini</taxon>
        <taxon>Parargina</taxon>
        <taxon>Pararge</taxon>
    </lineage>
</organism>
<dbReference type="Proteomes" id="UP000838756">
    <property type="component" value="Unassembled WGS sequence"/>
</dbReference>
<name>A0A8S4RCD6_9NEOP</name>
<gene>
    <name evidence="1" type="primary">jg18998</name>
    <name evidence="1" type="ORF">PAEG_LOCUS12692</name>
</gene>
<sequence>MVTLAGHLSVNFWERHVVQNKLSDMKNSLDHLKVTVHNMGYAYDDLQRDLVDLARINFKPSITSRESKTEPCKRKRGLDHKILEHLNVLLDKVNVNQNLVADQKPESIQVSNRDLAKNATTVTRFPLKATAVGPGRTTVFKERPDENECIYNCRTKNSLRKCKEDCESSNLYQKF</sequence>
<keyword evidence="2" id="KW-1185">Reference proteome</keyword>